<feature type="domain" description="MULE transposase" evidence="1">
    <location>
        <begin position="228"/>
        <end position="320"/>
    </location>
</feature>
<evidence type="ECO:0000313" key="3">
    <source>
        <dbReference type="Proteomes" id="UP001162156"/>
    </source>
</evidence>
<dbReference type="PANTHER" id="PTHR33936">
    <property type="entry name" value="PROTEIN CBG17840"/>
    <property type="match status" value="1"/>
</dbReference>
<dbReference type="InterPro" id="IPR018289">
    <property type="entry name" value="MULE_transposase_dom"/>
</dbReference>
<evidence type="ECO:0000313" key="2">
    <source>
        <dbReference type="EMBL" id="KAJ8958563.1"/>
    </source>
</evidence>
<name>A0AAV8Z598_9CUCU</name>
<protein>
    <recommendedName>
        <fullName evidence="1">MULE transposase domain-containing protein</fullName>
    </recommendedName>
</protein>
<dbReference type="Pfam" id="PF10551">
    <property type="entry name" value="MULE"/>
    <property type="match status" value="1"/>
</dbReference>
<dbReference type="AlphaFoldDB" id="A0AAV8Z598"/>
<dbReference type="PANTHER" id="PTHR33936:SF24">
    <property type="entry name" value="C2H2-TYPE DOMAIN-CONTAINING PROTEIN"/>
    <property type="match status" value="1"/>
</dbReference>
<evidence type="ECO:0000259" key="1">
    <source>
        <dbReference type="Pfam" id="PF10551"/>
    </source>
</evidence>
<accession>A0AAV8Z598</accession>
<dbReference type="EMBL" id="JANEYF010001724">
    <property type="protein sequence ID" value="KAJ8958563.1"/>
    <property type="molecule type" value="Genomic_DNA"/>
</dbReference>
<gene>
    <name evidence="2" type="ORF">NQ314_006402</name>
</gene>
<proteinExistence type="predicted"/>
<organism evidence="2 3">
    <name type="scientific">Rhamnusium bicolor</name>
    <dbReference type="NCBI Taxonomy" id="1586634"/>
    <lineage>
        <taxon>Eukaryota</taxon>
        <taxon>Metazoa</taxon>
        <taxon>Ecdysozoa</taxon>
        <taxon>Arthropoda</taxon>
        <taxon>Hexapoda</taxon>
        <taxon>Insecta</taxon>
        <taxon>Pterygota</taxon>
        <taxon>Neoptera</taxon>
        <taxon>Endopterygota</taxon>
        <taxon>Coleoptera</taxon>
        <taxon>Polyphaga</taxon>
        <taxon>Cucujiformia</taxon>
        <taxon>Chrysomeloidea</taxon>
        <taxon>Cerambycidae</taxon>
        <taxon>Lepturinae</taxon>
        <taxon>Rhagiini</taxon>
        <taxon>Rhamnusium</taxon>
    </lineage>
</organism>
<keyword evidence="3" id="KW-1185">Reference proteome</keyword>
<dbReference type="InterPro" id="IPR052797">
    <property type="entry name" value="RegFact_GeneExpr_CellDeath"/>
</dbReference>
<reference evidence="2" key="1">
    <citation type="journal article" date="2023" name="Insect Mol. Biol.">
        <title>Genome sequencing provides insights into the evolution of gene families encoding plant cell wall-degrading enzymes in longhorned beetles.</title>
        <authorList>
            <person name="Shin N.R."/>
            <person name="Okamura Y."/>
            <person name="Kirsch R."/>
            <person name="Pauchet Y."/>
        </authorList>
    </citation>
    <scope>NUCLEOTIDE SEQUENCE</scope>
    <source>
        <strain evidence="2">RBIC_L_NR</strain>
    </source>
</reference>
<sequence length="404" mass="46736">MCHNMKLKVRLDNLRRYKISENEKETEKATICNYVRLRGKKTSASSGRQTFYYNCNRTGKLPCSKKGKNKVANKKLPKSCKLNKSCISYIKLVKENGKEIVAVWQKTHYGHENEIQHIRLSRADRNAVASKLAAGVPKERILGEIRDNIGNQLKRVNLIIKQDLQNDDSTSVHLCIEELQRSEFNSVLLYKREGDILESFPLEENDFCLIIMSQYQQHMLVKYGNNIIAVDGTYGLNNYDFKLTTLMVVDNFNEGFPGAFMFTNRKDTLIHQIFFEVIESKVGNKISPNTFMSDITGVFYQAWSSVMGVVPFQLYCTWHIDRAWRNNLNKIPIIEKRKEVYKTLKVLHQNVDETSFRKQLDNMINFLFEDADTEKFILKNIIMKIANCGLIVTINIAALTQIFS</sequence>
<comment type="caution">
    <text evidence="2">The sequence shown here is derived from an EMBL/GenBank/DDBJ whole genome shotgun (WGS) entry which is preliminary data.</text>
</comment>
<dbReference type="Proteomes" id="UP001162156">
    <property type="component" value="Unassembled WGS sequence"/>
</dbReference>